<evidence type="ECO:0000313" key="4">
    <source>
        <dbReference type="EMBL" id="KAG7561961.1"/>
    </source>
</evidence>
<dbReference type="Pfam" id="PF21671">
    <property type="entry name" value="CPL1-like"/>
    <property type="match status" value="1"/>
</dbReference>
<feature type="region of interest" description="Disordered" evidence="1">
    <location>
        <begin position="187"/>
        <end position="252"/>
    </location>
</feature>
<dbReference type="PANTHER" id="PTHR35192:SF2">
    <property type="entry name" value="APPLE DOMAIN-CONTAINING PROTEIN"/>
    <property type="match status" value="1"/>
</dbReference>
<evidence type="ECO:0000259" key="3">
    <source>
        <dbReference type="Pfam" id="PF21671"/>
    </source>
</evidence>
<dbReference type="AlphaFoldDB" id="A0A8K0NR44"/>
<accession>A0A8K0NR44</accession>
<protein>
    <recommendedName>
        <fullName evidence="3">Protein CPL1-like domain-containing protein</fullName>
    </recommendedName>
</protein>
<feature type="signal peptide" evidence="2">
    <location>
        <begin position="1"/>
        <end position="23"/>
    </location>
</feature>
<name>A0A8K0NR44_9TREE</name>
<dbReference type="OrthoDB" id="439917at2759"/>
<dbReference type="Proteomes" id="UP000812966">
    <property type="component" value="Unassembled WGS sequence"/>
</dbReference>
<dbReference type="PANTHER" id="PTHR35192">
    <property type="entry name" value="PROTEIN, PUTATIVE-RELATED"/>
    <property type="match status" value="1"/>
</dbReference>
<feature type="domain" description="Protein CPL1-like" evidence="3">
    <location>
        <begin position="305"/>
        <end position="357"/>
    </location>
</feature>
<dbReference type="InterPro" id="IPR048661">
    <property type="entry name" value="CPL1-like"/>
</dbReference>
<comment type="caution">
    <text evidence="4">The sequence shown here is derived from an EMBL/GenBank/DDBJ whole genome shotgun (WGS) entry which is preliminary data.</text>
</comment>
<feature type="compositionally biased region" description="Basic and acidic residues" evidence="1">
    <location>
        <begin position="232"/>
        <end position="244"/>
    </location>
</feature>
<evidence type="ECO:0000256" key="1">
    <source>
        <dbReference type="SAM" id="MobiDB-lite"/>
    </source>
</evidence>
<evidence type="ECO:0000256" key="2">
    <source>
        <dbReference type="SAM" id="SignalP"/>
    </source>
</evidence>
<feature type="compositionally biased region" description="Pro residues" evidence="1">
    <location>
        <begin position="189"/>
        <end position="202"/>
    </location>
</feature>
<evidence type="ECO:0000313" key="5">
    <source>
        <dbReference type="Proteomes" id="UP000812966"/>
    </source>
</evidence>
<keyword evidence="2" id="KW-0732">Signal</keyword>
<gene>
    <name evidence="4" type="ORF">FFLO_02601</name>
</gene>
<proteinExistence type="predicted"/>
<dbReference type="InterPro" id="IPR038955">
    <property type="entry name" value="PriA/CPL1_fungi"/>
</dbReference>
<sequence>MPSIKALITVALLGASSVTATWGKFHQPVNWGCGNSKAPQKERDDCSSRGSFFTYIGGKGKAVCCSEKTKTPPRDIDCPIGWYMHKWEKCCIPPKEVNECDCGEGFTWNSNLNKCTKNKQHCKPSEWWHERSKECVPNTPSKGDCPKGKTCPKGWYWCKWTKKCRPETPHTPAPDCDDWNDNTQCCEPPATPSGNPKPPHGQPPKDDKPKPKPPHGQPPKDEKPKPKPQPGHGHDKDKKDDKHGYNNGHHWKRTVEERVQAAVKLRTEQEQLEIQQEELNAMYCPGRLQACSVNGTASLDHSWSYECIDTQSELESCGGCASTGEGVDCTALPGVRAVTCNAGQCEAYNCATGFKLVDSVCVAL</sequence>
<reference evidence="4" key="1">
    <citation type="submission" date="2020-04" db="EMBL/GenBank/DDBJ databases">
        <title>Analysis of mating type loci in Filobasidium floriforme.</title>
        <authorList>
            <person name="Nowrousian M."/>
        </authorList>
    </citation>
    <scope>NUCLEOTIDE SEQUENCE</scope>
    <source>
        <strain evidence="4">CBS 6242</strain>
    </source>
</reference>
<dbReference type="EMBL" id="JABELV010000042">
    <property type="protein sequence ID" value="KAG7561961.1"/>
    <property type="molecule type" value="Genomic_DNA"/>
</dbReference>
<organism evidence="4 5">
    <name type="scientific">Filobasidium floriforme</name>
    <dbReference type="NCBI Taxonomy" id="5210"/>
    <lineage>
        <taxon>Eukaryota</taxon>
        <taxon>Fungi</taxon>
        <taxon>Dikarya</taxon>
        <taxon>Basidiomycota</taxon>
        <taxon>Agaricomycotina</taxon>
        <taxon>Tremellomycetes</taxon>
        <taxon>Filobasidiales</taxon>
        <taxon>Filobasidiaceae</taxon>
        <taxon>Filobasidium</taxon>
    </lineage>
</organism>
<keyword evidence="5" id="KW-1185">Reference proteome</keyword>
<feature type="chain" id="PRO_5035474513" description="Protein CPL1-like domain-containing protein" evidence="2">
    <location>
        <begin position="24"/>
        <end position="364"/>
    </location>
</feature>